<dbReference type="InterPro" id="IPR045218">
    <property type="entry name" value="DA1-like"/>
</dbReference>
<evidence type="ECO:0000256" key="5">
    <source>
        <dbReference type="PROSITE-ProRule" id="PRU00125"/>
    </source>
</evidence>
<dbReference type="Gramene" id="PUZ41748">
    <property type="protein sequence ID" value="PUZ41748"/>
    <property type="gene ID" value="GQ55_9G529200"/>
</dbReference>
<name>A0A2T7CEM5_9POAL</name>
<reference evidence="9 10" key="1">
    <citation type="submission" date="2018-04" db="EMBL/GenBank/DDBJ databases">
        <title>WGS assembly of Panicum hallii var. hallii HAL2.</title>
        <authorList>
            <person name="Lovell J."/>
            <person name="Jenkins J."/>
            <person name="Lowry D."/>
            <person name="Mamidi S."/>
            <person name="Sreedasyam A."/>
            <person name="Weng X."/>
            <person name="Barry K."/>
            <person name="Bonette J."/>
            <person name="Campitelli B."/>
            <person name="Daum C."/>
            <person name="Gordon S."/>
            <person name="Gould B."/>
            <person name="Lipzen A."/>
            <person name="MacQueen A."/>
            <person name="Palacio-Mejia J."/>
            <person name="Plott C."/>
            <person name="Shakirov E."/>
            <person name="Shu S."/>
            <person name="Yoshinaga Y."/>
            <person name="Zane M."/>
            <person name="Rokhsar D."/>
            <person name="Grimwood J."/>
            <person name="Schmutz J."/>
            <person name="Juenger T."/>
        </authorList>
    </citation>
    <scope>NUCLEOTIDE SEQUENCE [LARGE SCALE GENOMIC DNA]</scope>
    <source>
        <strain evidence="10">cv. HAL2</strain>
    </source>
</reference>
<dbReference type="SMART" id="SM00726">
    <property type="entry name" value="UIM"/>
    <property type="match status" value="2"/>
</dbReference>
<dbReference type="Pfam" id="PF23625">
    <property type="entry name" value="UIM_2"/>
    <property type="match status" value="2"/>
</dbReference>
<keyword evidence="2" id="KW-0677">Repeat</keyword>
<evidence type="ECO:0000259" key="8">
    <source>
        <dbReference type="PROSITE" id="PS50023"/>
    </source>
</evidence>
<evidence type="ECO:0000313" key="9">
    <source>
        <dbReference type="EMBL" id="PUZ41748.1"/>
    </source>
</evidence>
<dbReference type="GO" id="GO:0046872">
    <property type="term" value="F:metal ion binding"/>
    <property type="evidence" value="ECO:0007669"/>
    <property type="project" value="UniProtKB-KW"/>
</dbReference>
<dbReference type="STRING" id="1504633.A0A2T7CEM5"/>
<dbReference type="InterPro" id="IPR003903">
    <property type="entry name" value="UIM_dom"/>
</dbReference>
<accession>A0A2T7CEM5</accession>
<dbReference type="SUPFAM" id="SSF57716">
    <property type="entry name" value="Glucocorticoid receptor-like (DNA-binding domain)"/>
    <property type="match status" value="2"/>
</dbReference>
<keyword evidence="10" id="KW-1185">Reference proteome</keyword>
<keyword evidence="7" id="KW-0732">Signal</keyword>
<dbReference type="PANTHER" id="PTHR24209:SF7">
    <property type="entry name" value="PROTEIN DA1-RELATED 2"/>
    <property type="match status" value="1"/>
</dbReference>
<dbReference type="InterPro" id="IPR001781">
    <property type="entry name" value="Znf_LIM"/>
</dbReference>
<keyword evidence="1 5" id="KW-0479">Metal-binding</keyword>
<dbReference type="CDD" id="cd09396">
    <property type="entry name" value="LIM_DA1"/>
    <property type="match status" value="1"/>
</dbReference>
<feature type="domain" description="LIM zinc-binding" evidence="8">
    <location>
        <begin position="141"/>
        <end position="201"/>
    </location>
</feature>
<protein>
    <recommendedName>
        <fullName evidence="8">LIM zinc-binding domain-containing protein</fullName>
    </recommendedName>
</protein>
<dbReference type="Pfam" id="PF00412">
    <property type="entry name" value="LIM"/>
    <property type="match status" value="1"/>
</dbReference>
<gene>
    <name evidence="9" type="ORF">GQ55_9G529200</name>
</gene>
<dbReference type="PROSITE" id="PS50023">
    <property type="entry name" value="LIM_DOMAIN_2"/>
    <property type="match status" value="1"/>
</dbReference>
<organism evidence="9 10">
    <name type="scientific">Panicum hallii var. hallii</name>
    <dbReference type="NCBI Taxonomy" id="1504633"/>
    <lineage>
        <taxon>Eukaryota</taxon>
        <taxon>Viridiplantae</taxon>
        <taxon>Streptophyta</taxon>
        <taxon>Embryophyta</taxon>
        <taxon>Tracheophyta</taxon>
        <taxon>Spermatophyta</taxon>
        <taxon>Magnoliopsida</taxon>
        <taxon>Liliopsida</taxon>
        <taxon>Poales</taxon>
        <taxon>Poaceae</taxon>
        <taxon>PACMAD clade</taxon>
        <taxon>Panicoideae</taxon>
        <taxon>Panicodae</taxon>
        <taxon>Paniceae</taxon>
        <taxon>Panicinae</taxon>
        <taxon>Panicum</taxon>
        <taxon>Panicum sect. Panicum</taxon>
    </lineage>
</organism>
<dbReference type="AlphaFoldDB" id="A0A2T7CEM5"/>
<feature type="compositionally biased region" description="Basic and acidic residues" evidence="6">
    <location>
        <begin position="70"/>
        <end position="109"/>
    </location>
</feature>
<sequence length="510" mass="57833">MGPMLSTQAISCGVLSLCFSFLSNAERRSSFMKWLCTFLKGSKPGEPNRRRPQITAGEEEDTLWQPPVRPKNDPTRNDNEELDRAIAESLAEDVKPPKERNHKGDSNDEDLARAIQDSLNMNPYTPYNPYAPSQAQPRGHRVCGRCKHEIGHGHYLSCMGIYWHPQCFRCCSCGHPIRETEFTLLGTDPYHKLCYKELHHPKCDVCLQFIPTNRSGLIEYRAHPFWGQKYCPLHEQDRTPRCCSCEKMEPRNTKYMSLGDGRSLCMECLGSAVMDTGECQPLYHSIRDYYEGMNMKLDQQIPMLLVERQALNEAMEGESKGPHHMPETRGLCLSEEQTVSSIFRRPRIGGNRLLDMRTQPQKLTRRCEVTAILVLYGLPRLLTGSILAHELMHGWLRLKGYRNLNAEVEEGICQVMSYLWLESEILPASSRHAPSSSYASSSSSSYPPTSSKKGGISHTEKKLGEFFMHQIANDTSTAYGDGFRTAYAAVNKYGLRQTLNHIRLTGGFPV</sequence>
<dbReference type="Pfam" id="PF12315">
    <property type="entry name" value="DA1-like"/>
    <property type="match status" value="1"/>
</dbReference>
<evidence type="ECO:0000256" key="2">
    <source>
        <dbReference type="ARBA" id="ARBA00022737"/>
    </source>
</evidence>
<dbReference type="OrthoDB" id="25414at2759"/>
<feature type="chain" id="PRO_5015738305" description="LIM zinc-binding domain-containing protein" evidence="7">
    <location>
        <begin position="26"/>
        <end position="510"/>
    </location>
</feature>
<feature type="compositionally biased region" description="Low complexity" evidence="6">
    <location>
        <begin position="437"/>
        <end position="451"/>
    </location>
</feature>
<dbReference type="FunFam" id="2.10.110.10:FF:000107">
    <property type="entry name" value="Protein DA1-related 2"/>
    <property type="match status" value="1"/>
</dbReference>
<keyword evidence="3 5" id="KW-0862">Zinc</keyword>
<dbReference type="PROSITE" id="PS00478">
    <property type="entry name" value="LIM_DOMAIN_1"/>
    <property type="match status" value="1"/>
</dbReference>
<dbReference type="EMBL" id="CM009757">
    <property type="protein sequence ID" value="PUZ41748.1"/>
    <property type="molecule type" value="Genomic_DNA"/>
</dbReference>
<dbReference type="GO" id="GO:0043130">
    <property type="term" value="F:ubiquitin binding"/>
    <property type="evidence" value="ECO:0007669"/>
    <property type="project" value="TreeGrafter"/>
</dbReference>
<dbReference type="Proteomes" id="UP000244336">
    <property type="component" value="Chromosome 9"/>
</dbReference>
<feature type="signal peptide" evidence="7">
    <location>
        <begin position="1"/>
        <end position="25"/>
    </location>
</feature>
<feature type="region of interest" description="Disordered" evidence="6">
    <location>
        <begin position="42"/>
        <end position="109"/>
    </location>
</feature>
<dbReference type="PANTHER" id="PTHR24209">
    <property type="entry name" value="PROTEIN DA1-RELATED 2"/>
    <property type="match status" value="1"/>
</dbReference>
<evidence type="ECO:0000256" key="1">
    <source>
        <dbReference type="ARBA" id="ARBA00022723"/>
    </source>
</evidence>
<feature type="region of interest" description="Disordered" evidence="6">
    <location>
        <begin position="437"/>
        <end position="457"/>
    </location>
</feature>
<dbReference type="InterPro" id="IPR022087">
    <property type="entry name" value="DA1-like_dom"/>
</dbReference>
<evidence type="ECO:0000256" key="3">
    <source>
        <dbReference type="ARBA" id="ARBA00022833"/>
    </source>
</evidence>
<keyword evidence="4 5" id="KW-0440">LIM domain</keyword>
<evidence type="ECO:0000256" key="7">
    <source>
        <dbReference type="SAM" id="SignalP"/>
    </source>
</evidence>
<dbReference type="Gene3D" id="2.10.110.10">
    <property type="entry name" value="Cysteine Rich Protein"/>
    <property type="match status" value="1"/>
</dbReference>
<evidence type="ECO:0000256" key="6">
    <source>
        <dbReference type="SAM" id="MobiDB-lite"/>
    </source>
</evidence>
<dbReference type="SMART" id="SM00132">
    <property type="entry name" value="LIM"/>
    <property type="match status" value="1"/>
</dbReference>
<proteinExistence type="predicted"/>
<evidence type="ECO:0000256" key="4">
    <source>
        <dbReference type="ARBA" id="ARBA00023038"/>
    </source>
</evidence>
<evidence type="ECO:0000313" key="10">
    <source>
        <dbReference type="Proteomes" id="UP000244336"/>
    </source>
</evidence>